<reference evidence="5" key="2">
    <citation type="submission" date="2012-11" db="EMBL/GenBank/DDBJ databases">
        <authorList>
            <person name="Kuo A."/>
            <person name="Curtis B.A."/>
            <person name="Tanifuji G."/>
            <person name="Burki F."/>
            <person name="Gruber A."/>
            <person name="Irimia M."/>
            <person name="Maruyama S."/>
            <person name="Arias M.C."/>
            <person name="Ball S.G."/>
            <person name="Gile G.H."/>
            <person name="Hirakawa Y."/>
            <person name="Hopkins J.F."/>
            <person name="Rensing S.A."/>
            <person name="Schmutz J."/>
            <person name="Symeonidi A."/>
            <person name="Elias M."/>
            <person name="Eveleigh R.J."/>
            <person name="Herman E.K."/>
            <person name="Klute M.J."/>
            <person name="Nakayama T."/>
            <person name="Obornik M."/>
            <person name="Reyes-Prieto A."/>
            <person name="Armbrust E.V."/>
            <person name="Aves S.J."/>
            <person name="Beiko R.G."/>
            <person name="Coutinho P."/>
            <person name="Dacks J.B."/>
            <person name="Durnford D.G."/>
            <person name="Fast N.M."/>
            <person name="Green B.R."/>
            <person name="Grisdale C."/>
            <person name="Hempe F."/>
            <person name="Henrissat B."/>
            <person name="Hoppner M.P."/>
            <person name="Ishida K.-I."/>
            <person name="Kim E."/>
            <person name="Koreny L."/>
            <person name="Kroth P.G."/>
            <person name="Liu Y."/>
            <person name="Malik S.-B."/>
            <person name="Maier U.G."/>
            <person name="McRose D."/>
            <person name="Mock T."/>
            <person name="Neilson J.A."/>
            <person name="Onodera N.T."/>
            <person name="Poole A.M."/>
            <person name="Pritham E.J."/>
            <person name="Richards T.A."/>
            <person name="Rocap G."/>
            <person name="Roy S.W."/>
            <person name="Sarai C."/>
            <person name="Schaack S."/>
            <person name="Shirato S."/>
            <person name="Slamovits C.H."/>
            <person name="Spencer D.F."/>
            <person name="Suzuki S."/>
            <person name="Worden A.Z."/>
            <person name="Zauner S."/>
            <person name="Barry K."/>
            <person name="Bell C."/>
            <person name="Bharti A.K."/>
            <person name="Crow J.A."/>
            <person name="Grimwood J."/>
            <person name="Kramer R."/>
            <person name="Lindquist E."/>
            <person name="Lucas S."/>
            <person name="Salamov A."/>
            <person name="McFadden G.I."/>
            <person name="Lane C.E."/>
            <person name="Keeling P.J."/>
            <person name="Gray M.W."/>
            <person name="Grigoriev I.V."/>
            <person name="Archibald J.M."/>
        </authorList>
    </citation>
    <scope>NUCLEOTIDE SEQUENCE</scope>
    <source>
        <strain evidence="5">CCMP2712</strain>
    </source>
</reference>
<dbReference type="InterPro" id="IPR006196">
    <property type="entry name" value="RNA-binding_domain_S1_IF1"/>
</dbReference>
<dbReference type="CDD" id="cd05793">
    <property type="entry name" value="S1_IF1A"/>
    <property type="match status" value="1"/>
</dbReference>
<dbReference type="AlphaFoldDB" id="A0A0C3SSR0"/>
<dbReference type="SUPFAM" id="SSF50249">
    <property type="entry name" value="Nucleic acid-binding proteins"/>
    <property type="match status" value="1"/>
</dbReference>
<feature type="domain" description="S1-like" evidence="3">
    <location>
        <begin position="16"/>
        <end position="92"/>
    </location>
</feature>
<evidence type="ECO:0000313" key="4">
    <source>
        <dbReference type="EnsemblProtists" id="EKX34698"/>
    </source>
</evidence>
<dbReference type="EnsemblProtists" id="EKX34698">
    <property type="protein sequence ID" value="EKX34698"/>
    <property type="gene ID" value="GUITHDRAFT_80355"/>
</dbReference>
<evidence type="ECO:0000256" key="2">
    <source>
        <dbReference type="SAM" id="MobiDB-lite"/>
    </source>
</evidence>
<sequence length="159" mass="17776">MKGGKNRSRAKSDRDGKRELHFKNTDEGQEYAQVLKMHGGPWLEAYCFDGVKRMCHICGKMGRKVRIAVGDIVLISLRGFQDNKADVIDKYMPDEVRALKAANELPETVKLNETEEGGEDNFEFGSGGEEVCCIRGPIGKLTFDSGGRKGIGIRRVRQR</sequence>
<dbReference type="GO" id="GO:0003743">
    <property type="term" value="F:translation initiation factor activity"/>
    <property type="evidence" value="ECO:0007669"/>
    <property type="project" value="UniProtKB-UniRule"/>
</dbReference>
<protein>
    <recommendedName>
        <fullName evidence="3">S1-like domain-containing protein</fullName>
    </recommendedName>
</protein>
<keyword evidence="1" id="KW-0396">Initiation factor</keyword>
<dbReference type="HAMAP" id="MF_00216">
    <property type="entry name" value="aIF_1A"/>
    <property type="match status" value="1"/>
</dbReference>
<dbReference type="Gene3D" id="2.40.50.140">
    <property type="entry name" value="Nucleic acid-binding proteins"/>
    <property type="match status" value="1"/>
</dbReference>
<dbReference type="InterPro" id="IPR001253">
    <property type="entry name" value="TIF_eIF-1A"/>
</dbReference>
<dbReference type="SMART" id="SM00652">
    <property type="entry name" value="eIF1a"/>
    <property type="match status" value="1"/>
</dbReference>
<keyword evidence="1" id="KW-0648">Protein biosynthesis</keyword>
<evidence type="ECO:0000259" key="3">
    <source>
        <dbReference type="PROSITE" id="PS50832"/>
    </source>
</evidence>
<evidence type="ECO:0000313" key="5">
    <source>
        <dbReference type="Proteomes" id="UP000011087"/>
    </source>
</evidence>
<dbReference type="PROSITE" id="PS50832">
    <property type="entry name" value="S1_IF1_TYPE"/>
    <property type="match status" value="1"/>
</dbReference>
<feature type="compositionally biased region" description="Basic and acidic residues" evidence="2">
    <location>
        <begin position="10"/>
        <end position="23"/>
    </location>
</feature>
<accession>A0A0C3SSR0</accession>
<dbReference type="Proteomes" id="UP000011087">
    <property type="component" value="Unassembled WGS sequence"/>
</dbReference>
<organism evidence="4 5">
    <name type="scientific">Guillardia theta (strain CCMP2712)</name>
    <name type="common">Cryptophyte</name>
    <dbReference type="NCBI Taxonomy" id="905079"/>
    <lineage>
        <taxon>Eukaryota</taxon>
        <taxon>Cryptophyceae</taxon>
        <taxon>Pyrenomonadales</taxon>
        <taxon>Geminigeraceae</taxon>
        <taxon>Guillardia</taxon>
    </lineage>
</organism>
<dbReference type="InterPro" id="IPR012340">
    <property type="entry name" value="NA-bd_OB-fold"/>
</dbReference>
<dbReference type="GO" id="GO:0003723">
    <property type="term" value="F:RNA binding"/>
    <property type="evidence" value="ECO:0007669"/>
    <property type="project" value="InterPro"/>
</dbReference>
<evidence type="ECO:0000256" key="1">
    <source>
        <dbReference type="PROSITE-ProRule" id="PRU00181"/>
    </source>
</evidence>
<reference evidence="4" key="3">
    <citation type="submission" date="2016-03" db="UniProtKB">
        <authorList>
            <consortium name="EnsemblProtists"/>
        </authorList>
    </citation>
    <scope>IDENTIFICATION</scope>
</reference>
<dbReference type="PANTHER" id="PTHR21668">
    <property type="entry name" value="EIF-1A"/>
    <property type="match status" value="1"/>
</dbReference>
<dbReference type="Pfam" id="PF01176">
    <property type="entry name" value="eIF-1a"/>
    <property type="match status" value="1"/>
</dbReference>
<name>A0A0C3SSR0_GUITC</name>
<keyword evidence="5" id="KW-1185">Reference proteome</keyword>
<proteinExistence type="inferred from homology"/>
<feature type="region of interest" description="Disordered" evidence="2">
    <location>
        <begin position="1"/>
        <end position="23"/>
    </location>
</feature>
<dbReference type="OMA" id="KMEDQEY"/>
<reference evidence="5" key="1">
    <citation type="journal article" date="2012" name="Nature">
        <title>Algal genomes reveal evolutionary mosaicism and the fate of nucleomorphs.</title>
        <authorList>
            <consortium name="DOE Joint Genome Institute"/>
            <person name="Curtis B.A."/>
            <person name="Tanifuji G."/>
            <person name="Burki F."/>
            <person name="Gruber A."/>
            <person name="Irimia M."/>
            <person name="Maruyama S."/>
            <person name="Arias M.C."/>
            <person name="Ball S.G."/>
            <person name="Gile G.H."/>
            <person name="Hirakawa Y."/>
            <person name="Hopkins J.F."/>
            <person name="Kuo A."/>
            <person name="Rensing S.A."/>
            <person name="Schmutz J."/>
            <person name="Symeonidi A."/>
            <person name="Elias M."/>
            <person name="Eveleigh R.J."/>
            <person name="Herman E.K."/>
            <person name="Klute M.J."/>
            <person name="Nakayama T."/>
            <person name="Obornik M."/>
            <person name="Reyes-Prieto A."/>
            <person name="Armbrust E.V."/>
            <person name="Aves S.J."/>
            <person name="Beiko R.G."/>
            <person name="Coutinho P."/>
            <person name="Dacks J.B."/>
            <person name="Durnford D.G."/>
            <person name="Fast N.M."/>
            <person name="Green B.R."/>
            <person name="Grisdale C.J."/>
            <person name="Hempel F."/>
            <person name="Henrissat B."/>
            <person name="Hoppner M.P."/>
            <person name="Ishida K."/>
            <person name="Kim E."/>
            <person name="Koreny L."/>
            <person name="Kroth P.G."/>
            <person name="Liu Y."/>
            <person name="Malik S.B."/>
            <person name="Maier U.G."/>
            <person name="McRose D."/>
            <person name="Mock T."/>
            <person name="Neilson J.A."/>
            <person name="Onodera N.T."/>
            <person name="Poole A.M."/>
            <person name="Pritham E.J."/>
            <person name="Richards T.A."/>
            <person name="Rocap G."/>
            <person name="Roy S.W."/>
            <person name="Sarai C."/>
            <person name="Schaack S."/>
            <person name="Shirato S."/>
            <person name="Slamovits C.H."/>
            <person name="Spencer D.F."/>
            <person name="Suzuki S."/>
            <person name="Worden A.Z."/>
            <person name="Zauner S."/>
            <person name="Barry K."/>
            <person name="Bell C."/>
            <person name="Bharti A.K."/>
            <person name="Crow J.A."/>
            <person name="Grimwood J."/>
            <person name="Kramer R."/>
            <person name="Lindquist E."/>
            <person name="Lucas S."/>
            <person name="Salamov A."/>
            <person name="McFadden G.I."/>
            <person name="Lane C.E."/>
            <person name="Keeling P.J."/>
            <person name="Gray M.W."/>
            <person name="Grigoriev I.V."/>
            <person name="Archibald J.M."/>
        </authorList>
    </citation>
    <scope>NUCLEOTIDE SEQUENCE</scope>
    <source>
        <strain evidence="5">CCMP2712</strain>
    </source>
</reference>